<dbReference type="PROSITE" id="PS51257">
    <property type="entry name" value="PROKAR_LIPOPROTEIN"/>
    <property type="match status" value="1"/>
</dbReference>
<dbReference type="InterPro" id="IPR050789">
    <property type="entry name" value="Diverse_Enzym_Activities"/>
</dbReference>
<accession>A0A1C3EKW2</accession>
<dbReference type="STRING" id="1080227.A8L45_08585"/>
<dbReference type="SUPFAM" id="SSF56601">
    <property type="entry name" value="beta-lactamase/transpeptidase-like"/>
    <property type="match status" value="1"/>
</dbReference>
<dbReference type="EMBL" id="LYBM01000012">
    <property type="protein sequence ID" value="ODA33872.1"/>
    <property type="molecule type" value="Genomic_DNA"/>
</dbReference>
<evidence type="ECO:0000259" key="1">
    <source>
        <dbReference type="Pfam" id="PF00144"/>
    </source>
</evidence>
<feature type="domain" description="Beta-lactamase-related" evidence="1">
    <location>
        <begin position="161"/>
        <end position="421"/>
    </location>
</feature>
<dbReference type="RefSeq" id="WP_068901267.1">
    <property type="nucleotide sequence ID" value="NZ_JBHUIF010000004.1"/>
</dbReference>
<reference evidence="2 3" key="1">
    <citation type="submission" date="2016-05" db="EMBL/GenBank/DDBJ databases">
        <title>Genomic Taxonomy of the Vibrionaceae.</title>
        <authorList>
            <person name="Gomez-Gil B."/>
            <person name="Enciso-Ibarra J."/>
        </authorList>
    </citation>
    <scope>NUCLEOTIDE SEQUENCE [LARGE SCALE GENOMIC DNA]</scope>
    <source>
        <strain evidence="2 3">CAIM 1920</strain>
    </source>
</reference>
<dbReference type="OrthoDB" id="9814204at2"/>
<keyword evidence="3" id="KW-1185">Reference proteome</keyword>
<dbReference type="Pfam" id="PF00144">
    <property type="entry name" value="Beta-lactamase"/>
    <property type="match status" value="1"/>
</dbReference>
<evidence type="ECO:0000313" key="3">
    <source>
        <dbReference type="Proteomes" id="UP000094936"/>
    </source>
</evidence>
<dbReference type="Proteomes" id="UP000094936">
    <property type="component" value="Unassembled WGS sequence"/>
</dbReference>
<name>A0A1C3EKW2_9GAMM</name>
<dbReference type="InterPro" id="IPR012338">
    <property type="entry name" value="Beta-lactam/transpept-like"/>
</dbReference>
<dbReference type="AlphaFoldDB" id="A0A1C3EKW2"/>
<dbReference type="Gene3D" id="3.40.710.10">
    <property type="entry name" value="DD-peptidase/beta-lactamase superfamily"/>
    <property type="match status" value="1"/>
</dbReference>
<comment type="caution">
    <text evidence="2">The sequence shown here is derived from an EMBL/GenBank/DDBJ whole genome shotgun (WGS) entry which is preliminary data.</text>
</comment>
<sequence>MIRLFHLLIFVMVTVLTGCDSIKRVGEIKHGTGFSAAEMCSRLFVSQEAETLIVEDVIRHKVFPLTWVWHVDINREDKQVSVSAPFIPGLNKKTAVYREGIGCSVLDDDAPESLAVTAVKKHDLDAKRISEIPVDISASAQAAIQPWFEETTADSFRQQNTYAVLVMKNGKIIAEQYADGHGKDVPMLGWSMGKSLTALLAGVLFDQDKLTIDDIALPASEIHPLPVRVKHLLNMSSGLEWDEVQYSGASDASEMLYLEPDSAAYVATRPQIAQPGSKYTYSTGDTQLLAKFISDRVGGGGQAVYDFYQKELFHKLGIGSAFFEHDPAGTFIGGARPFLKPRDWLKIGLLLQNKGRWNGEQVISEEWIDYLLTPSPANPYYGGTIWLGDEEVLGFPDDMFSMRGHLGQYMTVIPSQDLVILRLGILHAEDYPTQVMARTLEISQAISD</sequence>
<gene>
    <name evidence="2" type="ORF">A8L45_08585</name>
</gene>
<dbReference type="PANTHER" id="PTHR43283">
    <property type="entry name" value="BETA-LACTAMASE-RELATED"/>
    <property type="match status" value="1"/>
</dbReference>
<organism evidence="2 3">
    <name type="scientific">Veronia pacifica</name>
    <dbReference type="NCBI Taxonomy" id="1080227"/>
    <lineage>
        <taxon>Bacteria</taxon>
        <taxon>Pseudomonadati</taxon>
        <taxon>Pseudomonadota</taxon>
        <taxon>Gammaproteobacteria</taxon>
        <taxon>Vibrionales</taxon>
        <taxon>Vibrionaceae</taxon>
        <taxon>Veronia</taxon>
    </lineage>
</organism>
<protein>
    <recommendedName>
        <fullName evidence="1">Beta-lactamase-related domain-containing protein</fullName>
    </recommendedName>
</protein>
<evidence type="ECO:0000313" key="2">
    <source>
        <dbReference type="EMBL" id="ODA33872.1"/>
    </source>
</evidence>
<dbReference type="PANTHER" id="PTHR43283:SF7">
    <property type="entry name" value="BETA-LACTAMASE-RELATED DOMAIN-CONTAINING PROTEIN"/>
    <property type="match status" value="1"/>
</dbReference>
<proteinExistence type="predicted"/>
<dbReference type="InterPro" id="IPR001466">
    <property type="entry name" value="Beta-lactam-related"/>
</dbReference>